<evidence type="ECO:0000313" key="2">
    <source>
        <dbReference type="Proteomes" id="UP001195483"/>
    </source>
</evidence>
<comment type="caution">
    <text evidence="1">The sequence shown here is derived from an EMBL/GenBank/DDBJ whole genome shotgun (WGS) entry which is preliminary data.</text>
</comment>
<organism evidence="1 2">
    <name type="scientific">Potamilus streckersoni</name>
    <dbReference type="NCBI Taxonomy" id="2493646"/>
    <lineage>
        <taxon>Eukaryota</taxon>
        <taxon>Metazoa</taxon>
        <taxon>Spiralia</taxon>
        <taxon>Lophotrochozoa</taxon>
        <taxon>Mollusca</taxon>
        <taxon>Bivalvia</taxon>
        <taxon>Autobranchia</taxon>
        <taxon>Heteroconchia</taxon>
        <taxon>Palaeoheterodonta</taxon>
        <taxon>Unionida</taxon>
        <taxon>Unionoidea</taxon>
        <taxon>Unionidae</taxon>
        <taxon>Ambleminae</taxon>
        <taxon>Lampsilini</taxon>
        <taxon>Potamilus</taxon>
    </lineage>
</organism>
<dbReference type="EMBL" id="JAEAOA010000959">
    <property type="protein sequence ID" value="KAK3590489.1"/>
    <property type="molecule type" value="Genomic_DNA"/>
</dbReference>
<reference evidence="1" key="2">
    <citation type="journal article" date="2021" name="Genome Biol. Evol.">
        <title>Developing a high-quality reference genome for a parasitic bivalve with doubly uniparental inheritance (Bivalvia: Unionida).</title>
        <authorList>
            <person name="Smith C.H."/>
        </authorList>
    </citation>
    <scope>NUCLEOTIDE SEQUENCE</scope>
    <source>
        <strain evidence="1">CHS0354</strain>
        <tissue evidence="1">Mantle</tissue>
    </source>
</reference>
<accession>A0AAE0VUD5</accession>
<dbReference type="Proteomes" id="UP001195483">
    <property type="component" value="Unassembled WGS sequence"/>
</dbReference>
<gene>
    <name evidence="1" type="ORF">CHS0354_015477</name>
</gene>
<reference evidence="1" key="3">
    <citation type="submission" date="2023-05" db="EMBL/GenBank/DDBJ databases">
        <authorList>
            <person name="Smith C.H."/>
        </authorList>
    </citation>
    <scope>NUCLEOTIDE SEQUENCE</scope>
    <source>
        <strain evidence="1">CHS0354</strain>
        <tissue evidence="1">Mantle</tissue>
    </source>
</reference>
<name>A0AAE0VUD5_9BIVA</name>
<reference evidence="1" key="1">
    <citation type="journal article" date="2021" name="Genome Biol. Evol.">
        <title>A High-Quality Reference Genome for a Parasitic Bivalve with Doubly Uniparental Inheritance (Bivalvia: Unionida).</title>
        <authorList>
            <person name="Smith C.H."/>
        </authorList>
    </citation>
    <scope>NUCLEOTIDE SEQUENCE</scope>
    <source>
        <strain evidence="1">CHS0354</strain>
    </source>
</reference>
<dbReference type="AlphaFoldDB" id="A0AAE0VUD5"/>
<protein>
    <submittedName>
        <fullName evidence="1">Uncharacterized protein</fullName>
    </submittedName>
</protein>
<evidence type="ECO:0000313" key="1">
    <source>
        <dbReference type="EMBL" id="KAK3590489.1"/>
    </source>
</evidence>
<keyword evidence="2" id="KW-1185">Reference proteome</keyword>
<proteinExistence type="predicted"/>
<sequence>MQTKAPQLDPKVRATSVILGTQIQTKRTGRQGGKVDRKYTGNIPLGSETVTPGSARSTHLKMVSLPVLGVVLDDGEFAVLKVVLEDGEFAVLGVVLEDDEFAVLGVVLEDGEFAVLEVVSCSDKLSLIGSHSRSAFVLILLPIRDTPLE</sequence>